<dbReference type="GO" id="GO:0004312">
    <property type="term" value="F:fatty acid synthase activity"/>
    <property type="evidence" value="ECO:0007669"/>
    <property type="project" value="TreeGrafter"/>
</dbReference>
<dbReference type="InterPro" id="IPR057326">
    <property type="entry name" value="KR_dom"/>
</dbReference>
<dbReference type="Proteomes" id="UP001142400">
    <property type="component" value="Unassembled WGS sequence"/>
</dbReference>
<dbReference type="Pfam" id="PF08659">
    <property type="entry name" value="KR"/>
    <property type="match status" value="1"/>
</dbReference>
<feature type="non-terminal residue" evidence="4">
    <location>
        <position position="1"/>
    </location>
</feature>
<dbReference type="SMART" id="SM00822">
    <property type="entry name" value="PKS_KR"/>
    <property type="match status" value="1"/>
</dbReference>
<evidence type="ECO:0000256" key="1">
    <source>
        <dbReference type="ARBA" id="ARBA00022679"/>
    </source>
</evidence>
<dbReference type="PANTHER" id="PTHR43775">
    <property type="entry name" value="FATTY ACID SYNTHASE"/>
    <property type="match status" value="1"/>
</dbReference>
<evidence type="ECO:0000313" key="4">
    <source>
        <dbReference type="EMBL" id="MCQ8836694.1"/>
    </source>
</evidence>
<dbReference type="SUPFAM" id="SSF51735">
    <property type="entry name" value="NAD(P)-binding Rossmann-fold domains"/>
    <property type="match status" value="1"/>
</dbReference>
<reference evidence="4" key="1">
    <citation type="submission" date="2022-06" db="EMBL/GenBank/DDBJ databases">
        <title>WGS of actinobacteria.</title>
        <authorList>
            <person name="Thawai C."/>
        </authorList>
    </citation>
    <scope>NUCLEOTIDE SEQUENCE</scope>
    <source>
        <strain evidence="4">DSM 42010</strain>
    </source>
</reference>
<dbReference type="Gene3D" id="3.40.50.720">
    <property type="entry name" value="NAD(P)-binding Rossmann-like Domain"/>
    <property type="match status" value="1"/>
</dbReference>
<comment type="caution">
    <text evidence="4">The sequence shown here is derived from an EMBL/GenBank/DDBJ whole genome shotgun (WGS) entry which is preliminary data.</text>
</comment>
<evidence type="ECO:0000259" key="3">
    <source>
        <dbReference type="SMART" id="SM00822"/>
    </source>
</evidence>
<dbReference type="PANTHER" id="PTHR43775:SF51">
    <property type="entry name" value="INACTIVE PHENOLPHTHIOCEROL SYNTHESIS POLYKETIDE SYNTHASE TYPE I PKS1-RELATED"/>
    <property type="match status" value="1"/>
</dbReference>
<proteinExistence type="predicted"/>
<feature type="non-terminal residue" evidence="4">
    <location>
        <position position="129"/>
    </location>
</feature>
<dbReference type="InterPro" id="IPR036291">
    <property type="entry name" value="NAD(P)-bd_dom_sf"/>
</dbReference>
<keyword evidence="2" id="KW-0511">Multifunctional enzyme</keyword>
<evidence type="ECO:0000256" key="2">
    <source>
        <dbReference type="ARBA" id="ARBA00023268"/>
    </source>
</evidence>
<feature type="domain" description="Ketoreductase" evidence="3">
    <location>
        <begin position="26"/>
        <end position="128"/>
    </location>
</feature>
<protein>
    <submittedName>
        <fullName evidence="4">SDR family NAD(P)-dependent oxidoreductase</fullName>
    </submittedName>
</protein>
<evidence type="ECO:0000313" key="5">
    <source>
        <dbReference type="Proteomes" id="UP001142400"/>
    </source>
</evidence>
<dbReference type="EMBL" id="JANIIC010000278">
    <property type="protein sequence ID" value="MCQ8836694.1"/>
    <property type="molecule type" value="Genomic_DNA"/>
</dbReference>
<keyword evidence="5" id="KW-1185">Reference proteome</keyword>
<dbReference type="RefSeq" id="WP_257636699.1">
    <property type="nucleotide sequence ID" value="NZ_JANIIC010000278.1"/>
</dbReference>
<dbReference type="InterPro" id="IPR050091">
    <property type="entry name" value="PKS_NRPS_Biosynth_Enz"/>
</dbReference>
<organism evidence="4 5">
    <name type="scientific">Streptomyces malaysiensis subsp. samsunensis</name>
    <dbReference type="NCBI Taxonomy" id="459658"/>
    <lineage>
        <taxon>Bacteria</taxon>
        <taxon>Bacillati</taxon>
        <taxon>Actinomycetota</taxon>
        <taxon>Actinomycetes</taxon>
        <taxon>Kitasatosporales</taxon>
        <taxon>Streptomycetaceae</taxon>
        <taxon>Streptomyces</taxon>
        <taxon>Streptomyces violaceusniger group</taxon>
    </lineage>
</organism>
<dbReference type="GO" id="GO:0006633">
    <property type="term" value="P:fatty acid biosynthetic process"/>
    <property type="evidence" value="ECO:0007669"/>
    <property type="project" value="TreeGrafter"/>
</dbReference>
<accession>A0A9X2M7S8</accession>
<gene>
    <name evidence="4" type="ORF">NQU54_48880</name>
</gene>
<name>A0A9X2M7S8_STRMQ</name>
<keyword evidence="1" id="KW-0808">Transferase</keyword>
<dbReference type="AlphaFoldDB" id="A0A9X2M7S8"/>
<sequence length="129" mass="13559">AFRWMSQGRHTGKIVLTIPRTLDPDGTVLVTGGTGTLGATIARHLTTHHGARHLLLISRQGPDAPGATELATELTELGATVHITACDTADRHHLTTTLANIPSDHPLTAVIHTAGTLDDGTLTALTPER</sequence>
<dbReference type="InterPro" id="IPR013968">
    <property type="entry name" value="PKS_KR"/>
</dbReference>